<name>A0A0T5YUZ5_9GAMM</name>
<dbReference type="SUPFAM" id="SSF74942">
    <property type="entry name" value="YhbC-like, C-terminal domain"/>
    <property type="match status" value="1"/>
</dbReference>
<keyword evidence="2 3" id="KW-0690">Ribosome biogenesis</keyword>
<dbReference type="InterPro" id="IPR003728">
    <property type="entry name" value="Ribosome_maturation_RimP"/>
</dbReference>
<dbReference type="InterPro" id="IPR036847">
    <property type="entry name" value="RimP_C_sf"/>
</dbReference>
<dbReference type="PATRIC" id="fig|54398.3.peg.1038"/>
<dbReference type="PANTHER" id="PTHR33867">
    <property type="entry name" value="RIBOSOME MATURATION FACTOR RIMP"/>
    <property type="match status" value="1"/>
</dbReference>
<dbReference type="OrthoDB" id="9805006at2"/>
<dbReference type="FunFam" id="3.30.300.70:FF:000001">
    <property type="entry name" value="Ribosome maturation factor RimP"/>
    <property type="match status" value="1"/>
</dbReference>
<dbReference type="NCBIfam" id="NF000927">
    <property type="entry name" value="PRK00092.1-1"/>
    <property type="match status" value="1"/>
</dbReference>
<dbReference type="Pfam" id="PF17384">
    <property type="entry name" value="DUF150_C"/>
    <property type="match status" value="1"/>
</dbReference>
<evidence type="ECO:0000313" key="6">
    <source>
        <dbReference type="EMBL" id="KRT54408.1"/>
    </source>
</evidence>
<dbReference type="Proteomes" id="UP000051634">
    <property type="component" value="Unassembled WGS sequence"/>
</dbReference>
<dbReference type="GO" id="GO:0000028">
    <property type="term" value="P:ribosomal small subunit assembly"/>
    <property type="evidence" value="ECO:0007669"/>
    <property type="project" value="TreeGrafter"/>
</dbReference>
<dbReference type="RefSeq" id="WP_057956291.1">
    <property type="nucleotide sequence ID" value="NZ_KQ556919.1"/>
</dbReference>
<dbReference type="InterPro" id="IPR035956">
    <property type="entry name" value="RimP_N_sf"/>
</dbReference>
<comment type="similarity">
    <text evidence="3">Belongs to the RimP family.</text>
</comment>
<evidence type="ECO:0000256" key="3">
    <source>
        <dbReference type="HAMAP-Rule" id="MF_01077"/>
    </source>
</evidence>
<dbReference type="InterPro" id="IPR028998">
    <property type="entry name" value="RimP_C"/>
</dbReference>
<accession>A0A0T5YUZ5</accession>
<dbReference type="AlphaFoldDB" id="A0A0T5YUZ5"/>
<gene>
    <name evidence="3" type="primary">rimP</name>
    <name evidence="6" type="ORF">Ga0074115_10544</name>
    <name evidence="7" type="ORF">Ga0076813_15302</name>
</gene>
<comment type="function">
    <text evidence="3">Required for maturation of 30S ribosomal subunits.</text>
</comment>
<dbReference type="CDD" id="cd01734">
    <property type="entry name" value="YlxS_C"/>
    <property type="match status" value="1"/>
</dbReference>
<dbReference type="PANTHER" id="PTHR33867:SF1">
    <property type="entry name" value="RIBOSOME MATURATION FACTOR RIMP"/>
    <property type="match status" value="1"/>
</dbReference>
<keyword evidence="1 3" id="KW-0963">Cytoplasm</keyword>
<reference evidence="8 9" key="1">
    <citation type="submission" date="2015-11" db="EMBL/GenBank/DDBJ databases">
        <title>The genome of Candidatus Endoriftia persephone in Ridgeia piscesae and population structure of the North Eastern Pacific vestimentiferan symbionts.</title>
        <authorList>
            <person name="Perez M."/>
            <person name="Juniper K.S."/>
        </authorList>
    </citation>
    <scope>NUCLEOTIDE SEQUENCE [LARGE SCALE GENOMIC DNA]</scope>
    <source>
        <strain evidence="7">Ind10</strain>
        <strain evidence="6">Ind11</strain>
    </source>
</reference>
<dbReference type="GO" id="GO:0006412">
    <property type="term" value="P:translation"/>
    <property type="evidence" value="ECO:0007669"/>
    <property type="project" value="TreeGrafter"/>
</dbReference>
<feature type="domain" description="Ribosome maturation factor RimP N-terminal" evidence="4">
    <location>
        <begin position="12"/>
        <end position="84"/>
    </location>
</feature>
<dbReference type="SUPFAM" id="SSF75420">
    <property type="entry name" value="YhbC-like, N-terminal domain"/>
    <property type="match status" value="1"/>
</dbReference>
<evidence type="ECO:0000259" key="5">
    <source>
        <dbReference type="Pfam" id="PF17384"/>
    </source>
</evidence>
<protein>
    <recommendedName>
        <fullName evidence="3">Ribosome maturation factor RimP</fullName>
    </recommendedName>
</protein>
<evidence type="ECO:0000313" key="7">
    <source>
        <dbReference type="EMBL" id="KRT59339.1"/>
    </source>
</evidence>
<comment type="caution">
    <text evidence="6">The sequence shown here is derived from an EMBL/GenBank/DDBJ whole genome shotgun (WGS) entry which is preliminary data.</text>
</comment>
<evidence type="ECO:0000256" key="1">
    <source>
        <dbReference type="ARBA" id="ARBA00022490"/>
    </source>
</evidence>
<dbReference type="HAMAP" id="MF_01077">
    <property type="entry name" value="RimP"/>
    <property type="match status" value="1"/>
</dbReference>
<dbReference type="Proteomes" id="UP000051276">
    <property type="component" value="Unassembled WGS sequence"/>
</dbReference>
<keyword evidence="9" id="KW-1185">Reference proteome</keyword>
<proteinExistence type="inferred from homology"/>
<dbReference type="GO" id="GO:0005829">
    <property type="term" value="C:cytosol"/>
    <property type="evidence" value="ECO:0007669"/>
    <property type="project" value="TreeGrafter"/>
</dbReference>
<dbReference type="Gene3D" id="3.30.300.70">
    <property type="entry name" value="RimP-like superfamily, N-terminal"/>
    <property type="match status" value="1"/>
</dbReference>
<sequence>MRSAPDKLIQLIRQEVDLLGYELVGVESTSGPRGNLLLRIYIDHEQGINVDDCAQVSHQVSGVLDVEDPIKEKYDLEVSSPGLDRPLFEAADFERFKGQRVRVKTRMKIGNQRRFSGTLSGLEGNTILLEEDGKQHAIPLDEIDSARLIPKF</sequence>
<dbReference type="EMBL" id="LDXT01000091">
    <property type="protein sequence ID" value="KRT54408.1"/>
    <property type="molecule type" value="Genomic_DNA"/>
</dbReference>
<evidence type="ECO:0000313" key="9">
    <source>
        <dbReference type="Proteomes" id="UP000051634"/>
    </source>
</evidence>
<comment type="subcellular location">
    <subcellularLocation>
        <location evidence="3">Cytoplasm</location>
    </subcellularLocation>
</comment>
<dbReference type="STRING" id="54398.Ga0074115_10544"/>
<evidence type="ECO:0000256" key="2">
    <source>
        <dbReference type="ARBA" id="ARBA00022517"/>
    </source>
</evidence>
<dbReference type="InterPro" id="IPR028989">
    <property type="entry name" value="RimP_N"/>
</dbReference>
<dbReference type="Gene3D" id="2.30.30.180">
    <property type="entry name" value="Ribosome maturation factor RimP, C-terminal domain"/>
    <property type="match status" value="1"/>
</dbReference>
<evidence type="ECO:0000259" key="4">
    <source>
        <dbReference type="Pfam" id="PF02576"/>
    </source>
</evidence>
<dbReference type="EMBL" id="LMXI01000164">
    <property type="protein sequence ID" value="KRT59339.1"/>
    <property type="molecule type" value="Genomic_DNA"/>
</dbReference>
<feature type="domain" description="Ribosome maturation factor RimP C-terminal" evidence="5">
    <location>
        <begin position="87"/>
        <end position="152"/>
    </location>
</feature>
<dbReference type="Pfam" id="PF02576">
    <property type="entry name" value="RimP_N"/>
    <property type="match status" value="1"/>
</dbReference>
<evidence type="ECO:0000313" key="8">
    <source>
        <dbReference type="Proteomes" id="UP000051276"/>
    </source>
</evidence>
<organism evidence="6 9">
    <name type="scientific">endosymbiont of Ridgeia piscesae</name>
    <dbReference type="NCBI Taxonomy" id="54398"/>
    <lineage>
        <taxon>Bacteria</taxon>
        <taxon>Pseudomonadati</taxon>
        <taxon>Pseudomonadota</taxon>
        <taxon>Gammaproteobacteria</taxon>
        <taxon>sulfur-oxidizing symbionts</taxon>
    </lineage>
</organism>